<proteinExistence type="predicted"/>
<dbReference type="AlphaFoldDB" id="A0A9P4UG99"/>
<evidence type="ECO:0000313" key="3">
    <source>
        <dbReference type="Proteomes" id="UP000799764"/>
    </source>
</evidence>
<reference evidence="2" key="1">
    <citation type="journal article" date="2020" name="Stud. Mycol.">
        <title>101 Dothideomycetes genomes: a test case for predicting lifestyles and emergence of pathogens.</title>
        <authorList>
            <person name="Haridas S."/>
            <person name="Albert R."/>
            <person name="Binder M."/>
            <person name="Bloem J."/>
            <person name="Labutti K."/>
            <person name="Salamov A."/>
            <person name="Andreopoulos B."/>
            <person name="Baker S."/>
            <person name="Barry K."/>
            <person name="Bills G."/>
            <person name="Bluhm B."/>
            <person name="Cannon C."/>
            <person name="Castanera R."/>
            <person name="Culley D."/>
            <person name="Daum C."/>
            <person name="Ezra D."/>
            <person name="Gonzalez J."/>
            <person name="Henrissat B."/>
            <person name="Kuo A."/>
            <person name="Liang C."/>
            <person name="Lipzen A."/>
            <person name="Lutzoni F."/>
            <person name="Magnuson J."/>
            <person name="Mondo S."/>
            <person name="Nolan M."/>
            <person name="Ohm R."/>
            <person name="Pangilinan J."/>
            <person name="Park H.-J."/>
            <person name="Ramirez L."/>
            <person name="Alfaro M."/>
            <person name="Sun H."/>
            <person name="Tritt A."/>
            <person name="Yoshinaga Y."/>
            <person name="Zwiers L.-H."/>
            <person name="Turgeon B."/>
            <person name="Goodwin S."/>
            <person name="Spatafora J."/>
            <person name="Crous P."/>
            <person name="Grigoriev I."/>
        </authorList>
    </citation>
    <scope>NUCLEOTIDE SEQUENCE</scope>
    <source>
        <strain evidence="2">CBS 690.94</strain>
    </source>
</reference>
<accession>A0A9P4UG99</accession>
<feature type="compositionally biased region" description="Basic and acidic residues" evidence="1">
    <location>
        <begin position="647"/>
        <end position="659"/>
    </location>
</feature>
<evidence type="ECO:0000256" key="1">
    <source>
        <dbReference type="SAM" id="MobiDB-lite"/>
    </source>
</evidence>
<sequence length="736" mass="82024">MSFGFSPSDVVKLVQVSTRVYLAFKDANDNSETQVSGLVREFTSFHHCLLELSELMKEYGKPLPFPYLDFQETLQRCEETIEPYANHLVDRKMSMKKFVYTIRYIGKEKEISNLRTVIMGHYQALQMCTAFLQLRLHLEATKQTQRLLDLAPFRSVSFGGHAYTTNAIGSSSRTAPNALPAPSEADQLYKDWVIFSRWLKNEDERFAIENGSSALPSSWGATPAAAHNGDEQTAAVLYHLRRELEDAIMIEENRAKRMAVEMRTNLAPSDAIRQEMRNLPHIPQRTGTIQTLNSDFTESLTGLEARNSMSDSTQTLRPGLSTPSPGTSPTSSPQIPQSYFDTVDWRSVSEAPSSPGARTSSMSTTRSSFSQSLDSRLSVPGLGISTAGTTPEDAAQPLRRKLSAASLLSIALGPGALQWNKLCRKAVVERVTVQGSESRECDLHWRYREDAGISIRSVYRSGTSKEVKVWITQHFPATGPSIPLTTSFPDGDVAIDFPRHSHGRLEKRCIDVKYLMSDAASNDKLQTLLYTNNGKDEAELLYDRPVLSISSNLNKPECRGKNLRLWRKTEMLVGPNGPESAEVLVVLFYTSALPEEKAHWVEEPHYVFQWLDDSVYNKRSDKLQLVFSKEPGKWTRDKVFPRRKSSKSSEGDGDSERPGLGRVGTRSSMASSSAASISSARSSLFSSGQKKGAAANLNRFGYSELEIKFQSKSDRGAFLDMWKKHVKGLAPWVGVA</sequence>
<dbReference type="OrthoDB" id="4172108at2759"/>
<dbReference type="EMBL" id="MU001495">
    <property type="protein sequence ID" value="KAF2448298.1"/>
    <property type="molecule type" value="Genomic_DNA"/>
</dbReference>
<feature type="region of interest" description="Disordered" evidence="1">
    <location>
        <begin position="307"/>
        <end position="375"/>
    </location>
</feature>
<keyword evidence="3" id="KW-1185">Reference proteome</keyword>
<evidence type="ECO:0000313" key="2">
    <source>
        <dbReference type="EMBL" id="KAF2448298.1"/>
    </source>
</evidence>
<gene>
    <name evidence="2" type="ORF">P171DRAFT_352782</name>
</gene>
<organism evidence="2 3">
    <name type="scientific">Karstenula rhodostoma CBS 690.94</name>
    <dbReference type="NCBI Taxonomy" id="1392251"/>
    <lineage>
        <taxon>Eukaryota</taxon>
        <taxon>Fungi</taxon>
        <taxon>Dikarya</taxon>
        <taxon>Ascomycota</taxon>
        <taxon>Pezizomycotina</taxon>
        <taxon>Dothideomycetes</taxon>
        <taxon>Pleosporomycetidae</taxon>
        <taxon>Pleosporales</taxon>
        <taxon>Massarineae</taxon>
        <taxon>Didymosphaeriaceae</taxon>
        <taxon>Karstenula</taxon>
    </lineage>
</organism>
<comment type="caution">
    <text evidence="2">The sequence shown here is derived from an EMBL/GenBank/DDBJ whole genome shotgun (WGS) entry which is preliminary data.</text>
</comment>
<name>A0A9P4UG99_9PLEO</name>
<dbReference type="Proteomes" id="UP000799764">
    <property type="component" value="Unassembled WGS sequence"/>
</dbReference>
<feature type="compositionally biased region" description="Polar residues" evidence="1">
    <location>
        <begin position="307"/>
        <end position="316"/>
    </location>
</feature>
<feature type="compositionally biased region" description="Low complexity" evidence="1">
    <location>
        <begin position="318"/>
        <end position="338"/>
    </location>
</feature>
<feature type="compositionally biased region" description="Low complexity" evidence="1">
    <location>
        <begin position="358"/>
        <end position="375"/>
    </location>
</feature>
<feature type="region of interest" description="Disordered" evidence="1">
    <location>
        <begin position="637"/>
        <end position="668"/>
    </location>
</feature>
<protein>
    <submittedName>
        <fullName evidence="2">Uncharacterized protein</fullName>
    </submittedName>
</protein>